<evidence type="ECO:0000313" key="2">
    <source>
        <dbReference type="EMBL" id="VAW24944.1"/>
    </source>
</evidence>
<dbReference type="InterPro" id="IPR005149">
    <property type="entry name" value="Tscrpt_reg_PadR_N"/>
</dbReference>
<dbReference type="AlphaFoldDB" id="A0A3B0UYE0"/>
<evidence type="ECO:0000259" key="1">
    <source>
        <dbReference type="Pfam" id="PF03551"/>
    </source>
</evidence>
<reference evidence="2" key="1">
    <citation type="submission" date="2018-06" db="EMBL/GenBank/DDBJ databases">
        <authorList>
            <person name="Zhirakovskaya E."/>
        </authorList>
    </citation>
    <scope>NUCLEOTIDE SEQUENCE</scope>
</reference>
<dbReference type="PANTHER" id="PTHR43252:SF6">
    <property type="entry name" value="NEGATIVE TRANSCRIPTION REGULATOR PADR"/>
    <property type="match status" value="1"/>
</dbReference>
<dbReference type="Pfam" id="PF03551">
    <property type="entry name" value="PadR"/>
    <property type="match status" value="1"/>
</dbReference>
<dbReference type="InterPro" id="IPR036390">
    <property type="entry name" value="WH_DNA-bd_sf"/>
</dbReference>
<protein>
    <recommendedName>
        <fullName evidence="1">Transcription regulator PadR N-terminal domain-containing protein</fullName>
    </recommendedName>
</protein>
<sequence>MNVKTLCLAILHKQETTGYEIRKMSTEGEFAYFVDASYGSIYPALARLEVEGMVVSRVEQQEGRPAKKVYSITDMGRESFHQSLFNDLDDDDFRSEFLLFARFAADLPASLVRKRLKERMVCISCEMEKIEEMRTDDLSKGDLWVLNYGLACLGVAHDHIATHMNDLVALAQPDDEQAAIEAKPVANVQPAAAE</sequence>
<dbReference type="PANTHER" id="PTHR43252">
    <property type="entry name" value="TRANSCRIPTIONAL REGULATOR YQJI"/>
    <property type="match status" value="1"/>
</dbReference>
<dbReference type="Gene3D" id="1.10.10.10">
    <property type="entry name" value="Winged helix-like DNA-binding domain superfamily/Winged helix DNA-binding domain"/>
    <property type="match status" value="1"/>
</dbReference>
<dbReference type="EMBL" id="UOEQ01000568">
    <property type="protein sequence ID" value="VAW24944.1"/>
    <property type="molecule type" value="Genomic_DNA"/>
</dbReference>
<name>A0A3B0UYE0_9ZZZZ</name>
<dbReference type="SUPFAM" id="SSF46785">
    <property type="entry name" value="Winged helix' DNA-binding domain"/>
    <property type="match status" value="1"/>
</dbReference>
<dbReference type="InterPro" id="IPR036388">
    <property type="entry name" value="WH-like_DNA-bd_sf"/>
</dbReference>
<accession>A0A3B0UYE0</accession>
<feature type="domain" description="Transcription regulator PadR N-terminal" evidence="1">
    <location>
        <begin position="8"/>
        <end position="81"/>
    </location>
</feature>
<organism evidence="2">
    <name type="scientific">hydrothermal vent metagenome</name>
    <dbReference type="NCBI Taxonomy" id="652676"/>
    <lineage>
        <taxon>unclassified sequences</taxon>
        <taxon>metagenomes</taxon>
        <taxon>ecological metagenomes</taxon>
    </lineage>
</organism>
<proteinExistence type="predicted"/>
<gene>
    <name evidence="2" type="ORF">MNBD_ALPHA11-1847</name>
</gene>